<dbReference type="PANTHER" id="PTHR41349">
    <property type="match status" value="1"/>
</dbReference>
<keyword evidence="3" id="KW-0540">Nuclease</keyword>
<protein>
    <submittedName>
        <fullName evidence="3">Endonuclease/exonuclease/phosphatase family protein</fullName>
    </submittedName>
</protein>
<reference evidence="3 4" key="1">
    <citation type="submission" date="2022-10" db="EMBL/GenBank/DDBJ databases">
        <title>The complete genomes of actinobacterial strains from the NBC collection.</title>
        <authorList>
            <person name="Joergensen T.S."/>
            <person name="Alvarez Arevalo M."/>
            <person name="Sterndorff E.B."/>
            <person name="Faurdal D."/>
            <person name="Vuksanovic O."/>
            <person name="Mourched A.-S."/>
            <person name="Charusanti P."/>
            <person name="Shaw S."/>
            <person name="Blin K."/>
            <person name="Weber T."/>
        </authorList>
    </citation>
    <scope>NUCLEOTIDE SEQUENCE [LARGE SCALE GENOMIC DNA]</scope>
    <source>
        <strain evidence="3 4">NBC_01247</strain>
    </source>
</reference>
<keyword evidence="4" id="KW-1185">Reference proteome</keyword>
<dbReference type="InterPro" id="IPR036691">
    <property type="entry name" value="Endo/exonu/phosph_ase_sf"/>
</dbReference>
<feature type="compositionally biased region" description="Basic and acidic residues" evidence="1">
    <location>
        <begin position="422"/>
        <end position="433"/>
    </location>
</feature>
<feature type="domain" description="Endonuclease/exonuclease/phosphatase" evidence="2">
    <location>
        <begin position="208"/>
        <end position="282"/>
    </location>
</feature>
<gene>
    <name evidence="3" type="ORF">OG469_36315</name>
</gene>
<organism evidence="3 4">
    <name type="scientific">Kitasatospora herbaricolor</name>
    <dbReference type="NCBI Taxonomy" id="68217"/>
    <lineage>
        <taxon>Bacteria</taxon>
        <taxon>Bacillati</taxon>
        <taxon>Actinomycetota</taxon>
        <taxon>Actinomycetes</taxon>
        <taxon>Kitasatosporales</taxon>
        <taxon>Streptomycetaceae</taxon>
        <taxon>Kitasatospora</taxon>
    </lineage>
</organism>
<proteinExistence type="predicted"/>
<feature type="region of interest" description="Disordered" evidence="1">
    <location>
        <begin position="398"/>
        <end position="433"/>
    </location>
</feature>
<dbReference type="PANTHER" id="PTHR41349:SF1">
    <property type="entry name" value="PROTEIN CBG08683"/>
    <property type="match status" value="1"/>
</dbReference>
<accession>A0ABZ1WHR5</accession>
<dbReference type="Proteomes" id="UP001432014">
    <property type="component" value="Chromosome"/>
</dbReference>
<evidence type="ECO:0000313" key="3">
    <source>
        <dbReference type="EMBL" id="WUS60476.1"/>
    </source>
</evidence>
<dbReference type="SUPFAM" id="SSF56219">
    <property type="entry name" value="DNase I-like"/>
    <property type="match status" value="1"/>
</dbReference>
<dbReference type="InterPro" id="IPR005135">
    <property type="entry name" value="Endo/exonuclease/phosphatase"/>
</dbReference>
<dbReference type="Pfam" id="PF03372">
    <property type="entry name" value="Exo_endo_phos"/>
    <property type="match status" value="1"/>
</dbReference>
<evidence type="ECO:0000313" key="4">
    <source>
        <dbReference type="Proteomes" id="UP001432014"/>
    </source>
</evidence>
<keyword evidence="3" id="KW-0378">Hydrolase</keyword>
<evidence type="ECO:0000259" key="2">
    <source>
        <dbReference type="Pfam" id="PF03372"/>
    </source>
</evidence>
<keyword evidence="3" id="KW-0255">Endonuclease</keyword>
<dbReference type="GO" id="GO:0004519">
    <property type="term" value="F:endonuclease activity"/>
    <property type="evidence" value="ECO:0007669"/>
    <property type="project" value="UniProtKB-KW"/>
</dbReference>
<dbReference type="RefSeq" id="WP_329493422.1">
    <property type="nucleotide sequence ID" value="NZ_CP108460.1"/>
</dbReference>
<name>A0ABZ1WHR5_9ACTN</name>
<dbReference type="EMBL" id="CP108482">
    <property type="protein sequence ID" value="WUS60476.1"/>
    <property type="molecule type" value="Genomic_DNA"/>
</dbReference>
<sequence>MATGSTLVLSTPADPTEGDRLTFHWTTDAPDAKNWVGIYDGARQPGTGSSLLWKYTPAGSGDVQLDTSALTGGPYTAYLLAKDGYGILAQSAPFTFRPKPAVPRPHAAVDALTATAVEPGGALLVKLGGLWSRPTGNKPGTAAFRLVSGPSWMSVAADGTVTGTAPATAPAQPVVLTVGVKDSAGATDTVTVLVPVRSAAGPLRLKTASWNLWDAGTHVTDALEKQLRVILTQGLDVLALQETAGTAAQALADALGWYAYQSPGSVGVLSRYPLTAVTAVTTALPAAGVTLQLPGDRTARFWAAHLDEAGYGPYAVEDGRSAAQVEAAEAGSVRRAQLGGLLTAMQPDLASRQPVILGAALSSPSHLDWTAATAASHGGAGPVKWPVSIALKGAGLTDSFREENPNPVKAPGNTWSPIRKLRGNEPEPQDRTDQVQYAGPLKLVEAHTLVADWPATDPAAVATNEWPSDTAAAVATFTL</sequence>
<dbReference type="Gene3D" id="3.60.10.10">
    <property type="entry name" value="Endonuclease/exonuclease/phosphatase"/>
    <property type="match status" value="1"/>
</dbReference>
<evidence type="ECO:0000256" key="1">
    <source>
        <dbReference type="SAM" id="MobiDB-lite"/>
    </source>
</evidence>